<feature type="compositionally biased region" description="Polar residues" evidence="1">
    <location>
        <begin position="102"/>
        <end position="113"/>
    </location>
</feature>
<gene>
    <name evidence="2" type="ORF">GCM10022287_30360</name>
</gene>
<name>A0ABP8A6I2_9MICO</name>
<comment type="caution">
    <text evidence="2">The sequence shown here is derived from an EMBL/GenBank/DDBJ whole genome shotgun (WGS) entry which is preliminary data.</text>
</comment>
<evidence type="ECO:0008006" key="4">
    <source>
        <dbReference type="Google" id="ProtNLM"/>
    </source>
</evidence>
<keyword evidence="3" id="KW-1185">Reference proteome</keyword>
<dbReference type="Proteomes" id="UP001501079">
    <property type="component" value="Unassembled WGS sequence"/>
</dbReference>
<sequence length="490" mass="51799">MARGIQIDFLAEVNAFLKGADRVGTTLDDVGDSLDDVVHDSQRAAQKQGDAFQDSAKEIKASNDRLEQSFADLARASEDTSKRGSNSSRSWSNDTDEATRKAGQSTEEFASEARQNIGETFSSFRGDVTDFAQIAQDTLGGLASSFEGLPAIAATAAGAAGIGLVINAITIAQQKAQATQQAIGQMAGQLIEQGSSLQNAQIAQTLQDIYSGQFQLADGTAKNLKQIKTEAKEAGVSTKTLAQAYAGIPDAVEKVRRSVAQQSKEQAKASTDQSDFLTSQIGSYNAIAGAADLAGQKVLKSLNAQQSAIQGAKDAYADYADTSANAIAAQQAAVDGYQSALQDAASDTDDFYNQSTKAFDTAGYIKQWTDLANEIKNAAADITTSDLSDSAKQFLQNQAPEAQAEFINAYKKANPVQKASLNQIWSDMATGNAATYAAQLQSSIPSTIDGPSVQLDTTAAQRQLADLRAQASKKVQLDVIVNSRRGREIQ</sequence>
<dbReference type="RefSeq" id="WP_344755940.1">
    <property type="nucleotide sequence ID" value="NZ_BAABBW010000005.1"/>
</dbReference>
<evidence type="ECO:0000313" key="3">
    <source>
        <dbReference type="Proteomes" id="UP001501079"/>
    </source>
</evidence>
<reference evidence="3" key="1">
    <citation type="journal article" date="2019" name="Int. J. Syst. Evol. Microbiol.">
        <title>The Global Catalogue of Microorganisms (GCM) 10K type strain sequencing project: providing services to taxonomists for standard genome sequencing and annotation.</title>
        <authorList>
            <consortium name="The Broad Institute Genomics Platform"/>
            <consortium name="The Broad Institute Genome Sequencing Center for Infectious Disease"/>
            <person name="Wu L."/>
            <person name="Ma J."/>
        </authorList>
    </citation>
    <scope>NUCLEOTIDE SEQUENCE [LARGE SCALE GENOMIC DNA]</scope>
    <source>
        <strain evidence="3">JCM 17591</strain>
    </source>
</reference>
<feature type="region of interest" description="Disordered" evidence="1">
    <location>
        <begin position="75"/>
        <end position="113"/>
    </location>
</feature>
<organism evidence="2 3">
    <name type="scientific">Gryllotalpicola koreensis</name>
    <dbReference type="NCBI Taxonomy" id="993086"/>
    <lineage>
        <taxon>Bacteria</taxon>
        <taxon>Bacillati</taxon>
        <taxon>Actinomycetota</taxon>
        <taxon>Actinomycetes</taxon>
        <taxon>Micrococcales</taxon>
        <taxon>Microbacteriaceae</taxon>
        <taxon>Gryllotalpicola</taxon>
    </lineage>
</organism>
<accession>A0ABP8A6I2</accession>
<evidence type="ECO:0000313" key="2">
    <source>
        <dbReference type="EMBL" id="GAA4178943.1"/>
    </source>
</evidence>
<protein>
    <recommendedName>
        <fullName evidence="4">Phage tail tape measure protein</fullName>
    </recommendedName>
</protein>
<proteinExistence type="predicted"/>
<evidence type="ECO:0000256" key="1">
    <source>
        <dbReference type="SAM" id="MobiDB-lite"/>
    </source>
</evidence>
<feature type="compositionally biased region" description="Low complexity" evidence="1">
    <location>
        <begin position="83"/>
        <end position="93"/>
    </location>
</feature>
<dbReference type="EMBL" id="BAABBW010000005">
    <property type="protein sequence ID" value="GAA4178943.1"/>
    <property type="molecule type" value="Genomic_DNA"/>
</dbReference>